<feature type="non-terminal residue" evidence="1">
    <location>
        <position position="71"/>
    </location>
</feature>
<dbReference type="RefSeq" id="WP_281095851.1">
    <property type="nucleotide sequence ID" value="NZ_JARYZI010000044.1"/>
</dbReference>
<comment type="caution">
    <text evidence="1">The sequence shown here is derived from an EMBL/GenBank/DDBJ whole genome shotgun (WGS) entry which is preliminary data.</text>
</comment>
<evidence type="ECO:0008006" key="3">
    <source>
        <dbReference type="Google" id="ProtNLM"/>
    </source>
</evidence>
<sequence>MTPSNESALKWIFEENSVDAIHFQTIRQTNLLSDEFSLENLDDACSFHDYLSISNLLSNGFSKKIQLMLSF</sequence>
<gene>
    <name evidence="1" type="ORF">QE109_17650</name>
</gene>
<protein>
    <recommendedName>
        <fullName evidence="3">NADP-dependent oxidoreductase domain-containing protein</fullName>
    </recommendedName>
</protein>
<proteinExistence type="predicted"/>
<organism evidence="1 2">
    <name type="scientific">Fusibacter bizertensis</name>
    <dbReference type="NCBI Taxonomy" id="1488331"/>
    <lineage>
        <taxon>Bacteria</taxon>
        <taxon>Bacillati</taxon>
        <taxon>Bacillota</taxon>
        <taxon>Clostridia</taxon>
        <taxon>Eubacteriales</taxon>
        <taxon>Eubacteriales Family XII. Incertae Sedis</taxon>
        <taxon>Fusibacter</taxon>
    </lineage>
</organism>
<dbReference type="Proteomes" id="UP001158045">
    <property type="component" value="Unassembled WGS sequence"/>
</dbReference>
<accession>A0ABT6NHW0</accession>
<name>A0ABT6NHW0_9FIRM</name>
<dbReference type="EMBL" id="JARYZI010000044">
    <property type="protein sequence ID" value="MDH8679960.1"/>
    <property type="molecule type" value="Genomic_DNA"/>
</dbReference>
<keyword evidence="2" id="KW-1185">Reference proteome</keyword>
<evidence type="ECO:0000313" key="2">
    <source>
        <dbReference type="Proteomes" id="UP001158045"/>
    </source>
</evidence>
<evidence type="ECO:0000313" key="1">
    <source>
        <dbReference type="EMBL" id="MDH8679960.1"/>
    </source>
</evidence>
<reference evidence="1 2" key="1">
    <citation type="submission" date="2023-04" db="EMBL/GenBank/DDBJ databases">
        <title>Fusibacter bizertensis strain WBS, isolated from littoral bottom sediments of the Arctic seas - biochemical and genomic analysis.</title>
        <authorList>
            <person name="Brioukhanov A.L."/>
        </authorList>
    </citation>
    <scope>NUCLEOTIDE SEQUENCE [LARGE SCALE GENOMIC DNA]</scope>
    <source>
        <strain evidence="1 2">WBS</strain>
    </source>
</reference>